<dbReference type="GO" id="GO:0009279">
    <property type="term" value="C:cell outer membrane"/>
    <property type="evidence" value="ECO:0007669"/>
    <property type="project" value="UniProtKB-SubCell"/>
</dbReference>
<dbReference type="InterPro" id="IPR032508">
    <property type="entry name" value="FecR_C"/>
</dbReference>
<dbReference type="InterPro" id="IPR036942">
    <property type="entry name" value="Beta-barrel_TonB_sf"/>
</dbReference>
<keyword evidence="6" id="KW-1185">Reference proteome</keyword>
<reference evidence="5 6" key="1">
    <citation type="submission" date="2019-12" db="EMBL/GenBank/DDBJ databases">
        <authorList>
            <person name="Li J."/>
        </authorList>
    </citation>
    <scope>NUCLEOTIDE SEQUENCE [LARGE SCALE GENOMIC DNA]</scope>
    <source>
        <strain evidence="5 6">HL2-2</strain>
    </source>
</reference>
<dbReference type="AlphaFoldDB" id="A0A6L6U9F9"/>
<protein>
    <submittedName>
        <fullName evidence="5">TonB-dependent receptor plug domain-containing protein</fullName>
    </submittedName>
</protein>
<keyword evidence="3" id="KW-0998">Cell outer membrane</keyword>
<dbReference type="Gene3D" id="2.40.170.20">
    <property type="entry name" value="TonB-dependent receptor, beta-barrel domain"/>
    <property type="match status" value="1"/>
</dbReference>
<gene>
    <name evidence="5" type="ORF">GN138_03845</name>
</gene>
<proteinExistence type="predicted"/>
<evidence type="ECO:0000256" key="2">
    <source>
        <dbReference type="ARBA" id="ARBA00023136"/>
    </source>
</evidence>
<dbReference type="SUPFAM" id="SSF56935">
    <property type="entry name" value="Porins"/>
    <property type="match status" value="1"/>
</dbReference>
<sequence length="768" mass="88845">MRLIYILVLMLLPTLAFSQEEAFYIEFKDVLLQNAIEDIEDTYNVLFSYKDDYVKDKRISVTRKKRTLLEVLNELKTQTNLNYKIIEKRYVVVSLAQQEEIDNTKKLDLVLIKSYLTKGIEKNSDGTYKLYPSQLGILPGITEPDVLESIQLLPGVLSPNETASGFFVRGGYADQNRIIWDGINIYHKGHLFGMISPLNPNVASEINFINKGTHARYGERLSSVININSKNEIANTLNTEIGINGVNADAVIELPIIKDKLNIQASLRRSYTDVFETFTFNQFADKVFNSTKINEAEEGENDFSFIDYNLKLNYKLNTAHSFYASIINIDNQLDYFSIESNTDRSFNDLLNIRNAGYSLRWNFKWNNKLQQKTQAYFSDYELNYNFLTFENNEQVSNFEKRNIIFDSGLSTELNYRVSKKFNYDFGYQYTLKDVAYAFLNTTNLRFVLDSEENIVQTHSAYVNVDYKNPNFFDISFGLRNTYFQELDAIRLEPRLLVFKDLSQYFKLQASAEIKNQIISEIDETVFSDLSLENRVWRLANGENSPIINSKHASLGFIYSKSGFSVDTDIYLKRMKNISALSLGFLNPENIGFNIGNQNIFGADVFLKKRFRRFNSWISYSYINAKSQFSDLNNNKAFNSRTNITNAISTALSYKLHGFQVALGWKWQTGRPYTIASDNSLGDLEFNNGINTGQLPVYHRLDLSSTYTFKMSKRNKLRGKIGLSVRNLYNRNNLISREYRGNNSLNDSVEIIERYSIGITPNFMFRLYW</sequence>
<name>A0A6L6U9F9_9FLAO</name>
<comment type="caution">
    <text evidence="5">The sequence shown here is derived from an EMBL/GenBank/DDBJ whole genome shotgun (WGS) entry which is preliminary data.</text>
</comment>
<feature type="domain" description="Protein FecR C-terminal" evidence="4">
    <location>
        <begin position="25"/>
        <end position="92"/>
    </location>
</feature>
<evidence type="ECO:0000256" key="3">
    <source>
        <dbReference type="ARBA" id="ARBA00023237"/>
    </source>
</evidence>
<dbReference type="EMBL" id="WOWS01000001">
    <property type="protein sequence ID" value="MUU77567.1"/>
    <property type="molecule type" value="Genomic_DNA"/>
</dbReference>
<keyword evidence="2" id="KW-0472">Membrane</keyword>
<keyword evidence="5" id="KW-0675">Receptor</keyword>
<accession>A0A6L6U9F9</accession>
<dbReference type="Gene3D" id="3.55.50.30">
    <property type="match status" value="1"/>
</dbReference>
<evidence type="ECO:0000256" key="1">
    <source>
        <dbReference type="ARBA" id="ARBA00004442"/>
    </source>
</evidence>
<organism evidence="5 6">
    <name type="scientific">Winogradskyella endarachnes</name>
    <dbReference type="NCBI Taxonomy" id="2681965"/>
    <lineage>
        <taxon>Bacteria</taxon>
        <taxon>Pseudomonadati</taxon>
        <taxon>Bacteroidota</taxon>
        <taxon>Flavobacteriia</taxon>
        <taxon>Flavobacteriales</taxon>
        <taxon>Flavobacteriaceae</taxon>
        <taxon>Winogradskyella</taxon>
    </lineage>
</organism>
<dbReference type="Pfam" id="PF16344">
    <property type="entry name" value="FecR_C"/>
    <property type="match status" value="1"/>
</dbReference>
<evidence type="ECO:0000259" key="4">
    <source>
        <dbReference type="Pfam" id="PF16344"/>
    </source>
</evidence>
<evidence type="ECO:0000313" key="6">
    <source>
        <dbReference type="Proteomes" id="UP000478208"/>
    </source>
</evidence>
<dbReference type="Proteomes" id="UP000478208">
    <property type="component" value="Unassembled WGS sequence"/>
</dbReference>
<evidence type="ECO:0000313" key="5">
    <source>
        <dbReference type="EMBL" id="MUU77567.1"/>
    </source>
</evidence>
<comment type="subcellular location">
    <subcellularLocation>
        <location evidence="1">Cell outer membrane</location>
    </subcellularLocation>
</comment>